<sequence length="127" mass="13751">MQELAGDVAPARVSLTRHRPSCVVVSVSGCLDARSVDRVRAELEPHPAPGTDVLVADWSGVSFCSVEGVRLLLDLRARARKVDVPLPLVARSLAVCRPLEVLGLSGEFRRFDDRTSALRAFACRDDG</sequence>
<dbReference type="Pfam" id="PF13466">
    <property type="entry name" value="STAS_2"/>
    <property type="match status" value="1"/>
</dbReference>
<dbReference type="InterPro" id="IPR002645">
    <property type="entry name" value="STAS_dom"/>
</dbReference>
<reference evidence="2 3" key="1">
    <citation type="submission" date="2016-07" db="EMBL/GenBank/DDBJ databases">
        <title>Draft genome sequence of Prauserella muralis DSM 45305, isolated from a mould-covered wall in an indoor environment.</title>
        <authorList>
            <person name="Ruckert C."/>
            <person name="Albersmeier A."/>
            <person name="Jiang C.-L."/>
            <person name="Jiang Y."/>
            <person name="Kalinowski J."/>
            <person name="Schneider O."/>
            <person name="Winkler A."/>
            <person name="Zotchev S.B."/>
        </authorList>
    </citation>
    <scope>NUCLEOTIDE SEQUENCE [LARGE SCALE GENOMIC DNA]</scope>
    <source>
        <strain evidence="2 3">DSM 45305</strain>
    </source>
</reference>
<dbReference type="PANTHER" id="PTHR33495:SF13">
    <property type="entry name" value="ANTI-SIGMA-F FACTOR ANTAGONIST RSFB"/>
    <property type="match status" value="1"/>
</dbReference>
<proteinExistence type="predicted"/>
<name>A0A2V4ARK1_9PSEU</name>
<dbReference type="InterPro" id="IPR058548">
    <property type="entry name" value="MlaB-like_STAS"/>
</dbReference>
<accession>A0A2V4ARK1</accession>
<dbReference type="Gene3D" id="3.30.750.24">
    <property type="entry name" value="STAS domain"/>
    <property type="match status" value="1"/>
</dbReference>
<gene>
    <name evidence="2" type="ORF">BAY60_22815</name>
</gene>
<dbReference type="InterPro" id="IPR036513">
    <property type="entry name" value="STAS_dom_sf"/>
</dbReference>
<dbReference type="PROSITE" id="PS50801">
    <property type="entry name" value="STAS"/>
    <property type="match status" value="1"/>
</dbReference>
<dbReference type="CDD" id="cd07043">
    <property type="entry name" value="STAS_anti-anti-sigma_factors"/>
    <property type="match status" value="1"/>
</dbReference>
<protein>
    <recommendedName>
        <fullName evidence="1">STAS domain-containing protein</fullName>
    </recommendedName>
</protein>
<comment type="caution">
    <text evidence="2">The sequence shown here is derived from an EMBL/GenBank/DDBJ whole genome shotgun (WGS) entry which is preliminary data.</text>
</comment>
<dbReference type="AlphaFoldDB" id="A0A2V4ARK1"/>
<dbReference type="SUPFAM" id="SSF52091">
    <property type="entry name" value="SpoIIaa-like"/>
    <property type="match status" value="1"/>
</dbReference>
<evidence type="ECO:0000313" key="2">
    <source>
        <dbReference type="EMBL" id="PXY22654.1"/>
    </source>
</evidence>
<evidence type="ECO:0000313" key="3">
    <source>
        <dbReference type="Proteomes" id="UP000249915"/>
    </source>
</evidence>
<dbReference type="GO" id="GO:0043856">
    <property type="term" value="F:anti-sigma factor antagonist activity"/>
    <property type="evidence" value="ECO:0007669"/>
    <property type="project" value="TreeGrafter"/>
</dbReference>
<evidence type="ECO:0000259" key="1">
    <source>
        <dbReference type="PROSITE" id="PS50801"/>
    </source>
</evidence>
<feature type="domain" description="STAS" evidence="1">
    <location>
        <begin position="12"/>
        <end position="121"/>
    </location>
</feature>
<dbReference type="Proteomes" id="UP000249915">
    <property type="component" value="Unassembled WGS sequence"/>
</dbReference>
<dbReference type="PANTHER" id="PTHR33495">
    <property type="entry name" value="ANTI-SIGMA FACTOR ANTAGONIST TM_1081-RELATED-RELATED"/>
    <property type="match status" value="1"/>
</dbReference>
<organism evidence="2 3">
    <name type="scientific">Prauserella muralis</name>
    <dbReference type="NCBI Taxonomy" id="588067"/>
    <lineage>
        <taxon>Bacteria</taxon>
        <taxon>Bacillati</taxon>
        <taxon>Actinomycetota</taxon>
        <taxon>Actinomycetes</taxon>
        <taxon>Pseudonocardiales</taxon>
        <taxon>Pseudonocardiaceae</taxon>
        <taxon>Prauserella</taxon>
    </lineage>
</organism>
<keyword evidence="3" id="KW-1185">Reference proteome</keyword>
<dbReference type="EMBL" id="MASW01000005">
    <property type="protein sequence ID" value="PXY22654.1"/>
    <property type="molecule type" value="Genomic_DNA"/>
</dbReference>